<evidence type="ECO:0000256" key="2">
    <source>
        <dbReference type="ARBA" id="ARBA00023015"/>
    </source>
</evidence>
<evidence type="ECO:0000259" key="5">
    <source>
        <dbReference type="PROSITE" id="PS50931"/>
    </source>
</evidence>
<dbReference type="GO" id="GO:0003700">
    <property type="term" value="F:DNA-binding transcription factor activity"/>
    <property type="evidence" value="ECO:0007669"/>
    <property type="project" value="InterPro"/>
</dbReference>
<dbReference type="PROSITE" id="PS50931">
    <property type="entry name" value="HTH_LYSR"/>
    <property type="match status" value="1"/>
</dbReference>
<evidence type="ECO:0000313" key="7">
    <source>
        <dbReference type="Proteomes" id="UP000475079"/>
    </source>
</evidence>
<dbReference type="PANTHER" id="PTHR30346">
    <property type="entry name" value="TRANSCRIPTIONAL DUAL REGULATOR HCAR-RELATED"/>
    <property type="match status" value="1"/>
</dbReference>
<keyword evidence="7" id="KW-1185">Reference proteome</keyword>
<keyword evidence="2" id="KW-0805">Transcription regulation</keyword>
<dbReference type="InterPro" id="IPR036390">
    <property type="entry name" value="WH_DNA-bd_sf"/>
</dbReference>
<reference evidence="6 7" key="1">
    <citation type="submission" date="2019-10" db="EMBL/GenBank/DDBJ databases">
        <title>Characterization of a new Citrobacter species.</title>
        <authorList>
            <person name="Goncalves Ribeiro T."/>
            <person name="Izdebski R."/>
            <person name="Urbanowicz P."/>
            <person name="Carmeli Y."/>
            <person name="Gniadkowski M."/>
            <person name="Peixe L."/>
        </authorList>
    </citation>
    <scope>NUCLEOTIDE SEQUENCE [LARGE SCALE GENOMIC DNA]</scope>
    <source>
        <strain evidence="6 7">NMI7905_11</strain>
    </source>
</reference>
<dbReference type="AlphaFoldDB" id="A0A6L5EA22"/>
<protein>
    <submittedName>
        <fullName evidence="6">LysR family transcriptional regulator</fullName>
    </submittedName>
</protein>
<dbReference type="GO" id="GO:0003677">
    <property type="term" value="F:DNA binding"/>
    <property type="evidence" value="ECO:0007669"/>
    <property type="project" value="UniProtKB-KW"/>
</dbReference>
<dbReference type="SUPFAM" id="SSF46785">
    <property type="entry name" value="Winged helix' DNA-binding domain"/>
    <property type="match status" value="1"/>
</dbReference>
<dbReference type="Gene3D" id="1.10.10.10">
    <property type="entry name" value="Winged helix-like DNA-binding domain superfamily/Winged helix DNA-binding domain"/>
    <property type="match status" value="1"/>
</dbReference>
<sequence length="320" mass="36388">MAEFITRRKPVMFNGITLRKLEIFLSYMQNRNVTKTAETLNISKVSVHRTLHALEEDLRCALFIHQGRSLFPLDSANVLEEQSTLLLEQFQRCVRLTQAASKEKASKLKIGMLYSLSLETIPHLIMGLKQRRPNLDVELLMASNQKLLGLLNTQMVDAILISVPEHYDTARFETLPIFDDDIFLATPVDVPAPPQVPVDLTLYSNQKFISLTEGFATYNGFQEAFKIAGFKPDVIVQVQDVFSLMSLISSNMGCGLLPGRMRSLFSDKVRLLPLETRFQMKQHIALVFPRNSEYNLLPLIAECRMYARSYNKKQSQTPAS</sequence>
<evidence type="ECO:0000256" key="4">
    <source>
        <dbReference type="ARBA" id="ARBA00023163"/>
    </source>
</evidence>
<gene>
    <name evidence="6" type="ORF">GBB84_10970</name>
</gene>
<name>A0A6L5EA22_9ENTR</name>
<organism evidence="6 7">
    <name type="scientific">Citrobacter telavivensis</name>
    <dbReference type="NCBI Taxonomy" id="2653932"/>
    <lineage>
        <taxon>Bacteria</taxon>
        <taxon>Pseudomonadati</taxon>
        <taxon>Pseudomonadota</taxon>
        <taxon>Gammaproteobacteria</taxon>
        <taxon>Enterobacterales</taxon>
        <taxon>Enterobacteriaceae</taxon>
        <taxon>Citrobacter</taxon>
    </lineage>
</organism>
<accession>A0A6L5EA22</accession>
<dbReference type="Proteomes" id="UP000475079">
    <property type="component" value="Unassembled WGS sequence"/>
</dbReference>
<dbReference type="InterPro" id="IPR036388">
    <property type="entry name" value="WH-like_DNA-bd_sf"/>
</dbReference>
<comment type="similarity">
    <text evidence="1">Belongs to the LysR transcriptional regulatory family.</text>
</comment>
<evidence type="ECO:0000313" key="6">
    <source>
        <dbReference type="EMBL" id="MPQ51430.1"/>
    </source>
</evidence>
<evidence type="ECO:0000256" key="3">
    <source>
        <dbReference type="ARBA" id="ARBA00023125"/>
    </source>
</evidence>
<dbReference type="InterPro" id="IPR005119">
    <property type="entry name" value="LysR_subst-bd"/>
</dbReference>
<comment type="caution">
    <text evidence="6">The sequence shown here is derived from an EMBL/GenBank/DDBJ whole genome shotgun (WGS) entry which is preliminary data.</text>
</comment>
<keyword evidence="4" id="KW-0804">Transcription</keyword>
<dbReference type="GO" id="GO:0032993">
    <property type="term" value="C:protein-DNA complex"/>
    <property type="evidence" value="ECO:0007669"/>
    <property type="project" value="TreeGrafter"/>
</dbReference>
<dbReference type="SUPFAM" id="SSF53850">
    <property type="entry name" value="Periplasmic binding protein-like II"/>
    <property type="match status" value="1"/>
</dbReference>
<dbReference type="EMBL" id="WHIY01000006">
    <property type="protein sequence ID" value="MPQ51430.1"/>
    <property type="molecule type" value="Genomic_DNA"/>
</dbReference>
<dbReference type="Gene3D" id="3.40.190.290">
    <property type="match status" value="1"/>
</dbReference>
<dbReference type="Pfam" id="PF00126">
    <property type="entry name" value="HTH_1"/>
    <property type="match status" value="1"/>
</dbReference>
<evidence type="ECO:0000256" key="1">
    <source>
        <dbReference type="ARBA" id="ARBA00009437"/>
    </source>
</evidence>
<keyword evidence="3" id="KW-0238">DNA-binding</keyword>
<proteinExistence type="inferred from homology"/>
<dbReference type="Pfam" id="PF03466">
    <property type="entry name" value="LysR_substrate"/>
    <property type="match status" value="1"/>
</dbReference>
<dbReference type="InterPro" id="IPR000847">
    <property type="entry name" value="LysR_HTH_N"/>
</dbReference>
<dbReference type="PANTHER" id="PTHR30346:SF0">
    <property type="entry name" value="HCA OPERON TRANSCRIPTIONAL ACTIVATOR HCAR"/>
    <property type="match status" value="1"/>
</dbReference>
<feature type="domain" description="HTH lysR-type" evidence="5">
    <location>
        <begin position="16"/>
        <end position="73"/>
    </location>
</feature>